<evidence type="ECO:0000313" key="3">
    <source>
        <dbReference type="EMBL" id="BDS08597.1"/>
    </source>
</evidence>
<dbReference type="Gene3D" id="3.40.50.1820">
    <property type="entry name" value="alpha/beta hydrolase"/>
    <property type="match status" value="1"/>
</dbReference>
<feature type="domain" description="Peptidase S9 prolyl oligopeptidase catalytic" evidence="2">
    <location>
        <begin position="122"/>
        <end position="251"/>
    </location>
</feature>
<sequence>MRIPIILLISSCLLSAAPTAKLEVLTAAKAKQSKFHGFPRYDFKLPGNTFGCTVVTPKAAAQGLPWIWRARFFGHQPALEISLLNQGYHVCYVDVSNLFGGAAAMKRGDQFYTFVTDQLGLKKKAVLEGMSRGGLFIFNYAALHPDRVSAVYGDNPVCDFKSWPGGKNGKFSKNEWQRCLKEYGINEEEAKTHPQITDAKHAEKLKGIPVALVLGTADDVVPPKENGDVLAKNLKDLKSPVKVWHKPGKGHHPHGLSPVEPLVKYLMEADGVKPAAVTK</sequence>
<dbReference type="EMBL" id="AP026866">
    <property type="protein sequence ID" value="BDS08597.1"/>
    <property type="molecule type" value="Genomic_DNA"/>
</dbReference>
<gene>
    <name evidence="3" type="ORF">NT6N_36370</name>
</gene>
<evidence type="ECO:0000259" key="2">
    <source>
        <dbReference type="Pfam" id="PF00326"/>
    </source>
</evidence>
<accession>A0AAT9FRT1</accession>
<dbReference type="GO" id="GO:0006508">
    <property type="term" value="P:proteolysis"/>
    <property type="evidence" value="ECO:0007669"/>
    <property type="project" value="InterPro"/>
</dbReference>
<keyword evidence="1" id="KW-0732">Signal</keyword>
<evidence type="ECO:0000256" key="1">
    <source>
        <dbReference type="SAM" id="SignalP"/>
    </source>
</evidence>
<protein>
    <recommendedName>
        <fullName evidence="2">Peptidase S9 prolyl oligopeptidase catalytic domain-containing protein</fullName>
    </recommendedName>
</protein>
<organism evidence="3">
    <name type="scientific">Oceaniferula spumae</name>
    <dbReference type="NCBI Taxonomy" id="2979115"/>
    <lineage>
        <taxon>Bacteria</taxon>
        <taxon>Pseudomonadati</taxon>
        <taxon>Verrucomicrobiota</taxon>
        <taxon>Verrucomicrobiia</taxon>
        <taxon>Verrucomicrobiales</taxon>
        <taxon>Verrucomicrobiaceae</taxon>
        <taxon>Oceaniferula</taxon>
    </lineage>
</organism>
<dbReference type="Pfam" id="PF00326">
    <property type="entry name" value="Peptidase_S9"/>
    <property type="match status" value="1"/>
</dbReference>
<feature type="chain" id="PRO_5043580161" description="Peptidase S9 prolyl oligopeptidase catalytic domain-containing protein" evidence="1">
    <location>
        <begin position="23"/>
        <end position="279"/>
    </location>
</feature>
<reference evidence="3" key="1">
    <citation type="submission" date="2024-07" db="EMBL/GenBank/DDBJ databases">
        <title>Complete genome sequence of Verrucomicrobiaceae bacterium NT6N.</title>
        <authorList>
            <person name="Huang C."/>
            <person name="Takami H."/>
            <person name="Hamasaki K."/>
        </authorList>
    </citation>
    <scope>NUCLEOTIDE SEQUENCE</scope>
    <source>
        <strain evidence="3">NT6N</strain>
    </source>
</reference>
<dbReference type="InterPro" id="IPR001375">
    <property type="entry name" value="Peptidase_S9_cat"/>
</dbReference>
<proteinExistence type="predicted"/>
<name>A0AAT9FRT1_9BACT</name>
<feature type="signal peptide" evidence="1">
    <location>
        <begin position="1"/>
        <end position="22"/>
    </location>
</feature>
<dbReference type="InterPro" id="IPR029058">
    <property type="entry name" value="AB_hydrolase_fold"/>
</dbReference>
<dbReference type="SUPFAM" id="SSF53474">
    <property type="entry name" value="alpha/beta-Hydrolases"/>
    <property type="match status" value="1"/>
</dbReference>
<dbReference type="GO" id="GO:0008236">
    <property type="term" value="F:serine-type peptidase activity"/>
    <property type="evidence" value="ECO:0007669"/>
    <property type="project" value="InterPro"/>
</dbReference>
<dbReference type="AlphaFoldDB" id="A0AAT9FRT1"/>
<dbReference type="KEGG" id="osu:NT6N_36370"/>